<reference evidence="1" key="1">
    <citation type="submission" date="2014-09" db="EMBL/GenBank/DDBJ databases">
        <authorList>
            <person name="Magalhaes I.L.F."/>
            <person name="Oliveira U."/>
            <person name="Santos F.R."/>
            <person name="Vidigal T.H.D.A."/>
            <person name="Brescovit A.D."/>
            <person name="Santos A.J."/>
        </authorList>
    </citation>
    <scope>NUCLEOTIDE SEQUENCE</scope>
    <source>
        <tissue evidence="1">Shoot tissue taken approximately 20 cm above the soil surface</tissue>
    </source>
</reference>
<protein>
    <submittedName>
        <fullName evidence="1">Uncharacterized protein</fullName>
    </submittedName>
</protein>
<reference evidence="1" key="2">
    <citation type="journal article" date="2015" name="Data Brief">
        <title>Shoot transcriptome of the giant reed, Arundo donax.</title>
        <authorList>
            <person name="Barrero R.A."/>
            <person name="Guerrero F.D."/>
            <person name="Moolhuijzen P."/>
            <person name="Goolsby J.A."/>
            <person name="Tidwell J."/>
            <person name="Bellgard S.E."/>
            <person name="Bellgard M.I."/>
        </authorList>
    </citation>
    <scope>NUCLEOTIDE SEQUENCE</scope>
    <source>
        <tissue evidence="1">Shoot tissue taken approximately 20 cm above the soil surface</tissue>
    </source>
</reference>
<proteinExistence type="predicted"/>
<evidence type="ECO:0000313" key="1">
    <source>
        <dbReference type="EMBL" id="JAD99097.1"/>
    </source>
</evidence>
<dbReference type="EMBL" id="GBRH01198798">
    <property type="protein sequence ID" value="JAD99097.1"/>
    <property type="molecule type" value="Transcribed_RNA"/>
</dbReference>
<organism evidence="1">
    <name type="scientific">Arundo donax</name>
    <name type="common">Giant reed</name>
    <name type="synonym">Donax arundinaceus</name>
    <dbReference type="NCBI Taxonomy" id="35708"/>
    <lineage>
        <taxon>Eukaryota</taxon>
        <taxon>Viridiplantae</taxon>
        <taxon>Streptophyta</taxon>
        <taxon>Embryophyta</taxon>
        <taxon>Tracheophyta</taxon>
        <taxon>Spermatophyta</taxon>
        <taxon>Magnoliopsida</taxon>
        <taxon>Liliopsida</taxon>
        <taxon>Poales</taxon>
        <taxon>Poaceae</taxon>
        <taxon>PACMAD clade</taxon>
        <taxon>Arundinoideae</taxon>
        <taxon>Arundineae</taxon>
        <taxon>Arundo</taxon>
    </lineage>
</organism>
<sequence>MYVAFNVQKYLV</sequence>
<accession>A0A0A9ESX8</accession>
<name>A0A0A9ESX8_ARUDO</name>